<dbReference type="PROSITE" id="PS00911">
    <property type="entry name" value="DHODEHASE_1"/>
    <property type="match status" value="1"/>
</dbReference>
<dbReference type="GO" id="GO:0006207">
    <property type="term" value="P:'de novo' pyrimidine nucleobase biosynthetic process"/>
    <property type="evidence" value="ECO:0007669"/>
    <property type="project" value="InterPro"/>
</dbReference>
<evidence type="ECO:0000256" key="10">
    <source>
        <dbReference type="ARBA" id="ARBA00023002"/>
    </source>
</evidence>
<evidence type="ECO:0000256" key="13">
    <source>
        <dbReference type="RuleBase" id="RU361255"/>
    </source>
</evidence>
<dbReference type="GO" id="GO:0044205">
    <property type="term" value="P:'de novo' UMP biosynthetic process"/>
    <property type="evidence" value="ECO:0007669"/>
    <property type="project" value="UniProtKB-UniPathway"/>
</dbReference>
<keyword evidence="10 13" id="KW-0560">Oxidoreductase</keyword>
<dbReference type="InterPro" id="IPR005719">
    <property type="entry name" value="Dihydroorotate_DH_2"/>
</dbReference>
<dbReference type="EC" id="1.3.5.2" evidence="5 13"/>
<evidence type="ECO:0000256" key="4">
    <source>
        <dbReference type="ARBA" id="ARBA00005359"/>
    </source>
</evidence>
<comment type="similarity">
    <text evidence="4 13">Belongs to the dihydroorotate dehydrogenase family. Type 2 subfamily.</text>
</comment>
<keyword evidence="11" id="KW-0472">Membrane</keyword>
<keyword evidence="8 13" id="KW-0288">FMN</keyword>
<gene>
    <name evidence="15" type="ORF">PLBR_LOCUS3901</name>
</gene>
<evidence type="ECO:0000256" key="8">
    <source>
        <dbReference type="ARBA" id="ARBA00022643"/>
    </source>
</evidence>
<dbReference type="InterPro" id="IPR050074">
    <property type="entry name" value="DHO_dehydrogenase"/>
</dbReference>
<comment type="cofactor">
    <cofactor evidence="13">
        <name>FMN</name>
        <dbReference type="ChEBI" id="CHEBI:58210"/>
    </cofactor>
    <text evidence="13">Binds 1 FMN per subunit.</text>
</comment>
<dbReference type="CDD" id="cd04738">
    <property type="entry name" value="DHOD_2_like"/>
    <property type="match status" value="1"/>
</dbReference>
<evidence type="ECO:0000256" key="11">
    <source>
        <dbReference type="ARBA" id="ARBA00023136"/>
    </source>
</evidence>
<evidence type="ECO:0000256" key="2">
    <source>
        <dbReference type="ARBA" id="ARBA00004370"/>
    </source>
</evidence>
<evidence type="ECO:0000256" key="3">
    <source>
        <dbReference type="ARBA" id="ARBA00005161"/>
    </source>
</evidence>
<reference evidence="15 16" key="1">
    <citation type="submission" date="2018-03" db="EMBL/GenBank/DDBJ databases">
        <authorList>
            <person name="Fogelqvist J."/>
        </authorList>
    </citation>
    <scope>NUCLEOTIDE SEQUENCE [LARGE SCALE GENOMIC DNA]</scope>
</reference>
<evidence type="ECO:0000313" key="16">
    <source>
        <dbReference type="Proteomes" id="UP000290189"/>
    </source>
</evidence>
<dbReference type="Proteomes" id="UP000290189">
    <property type="component" value="Unassembled WGS sequence"/>
</dbReference>
<dbReference type="InterPro" id="IPR013785">
    <property type="entry name" value="Aldolase_TIM"/>
</dbReference>
<dbReference type="NCBIfam" id="NF003645">
    <property type="entry name" value="PRK05286.1-2"/>
    <property type="match status" value="1"/>
</dbReference>
<evidence type="ECO:0000256" key="1">
    <source>
        <dbReference type="ARBA" id="ARBA00003125"/>
    </source>
</evidence>
<dbReference type="Pfam" id="PF01180">
    <property type="entry name" value="DHO_dh"/>
    <property type="match status" value="1"/>
</dbReference>
<dbReference type="NCBIfam" id="NF003652">
    <property type="entry name" value="PRK05286.2-5"/>
    <property type="match status" value="1"/>
</dbReference>
<dbReference type="UniPathway" id="UPA00070">
    <property type="reaction ID" value="UER00946"/>
</dbReference>
<dbReference type="SUPFAM" id="SSF51395">
    <property type="entry name" value="FMN-linked oxidoreductases"/>
    <property type="match status" value="1"/>
</dbReference>
<dbReference type="PIRSF" id="PIRSF000164">
    <property type="entry name" value="DHO_oxidase"/>
    <property type="match status" value="1"/>
</dbReference>
<organism evidence="15 16">
    <name type="scientific">Plasmodiophora brassicae</name>
    <name type="common">Clubroot disease agent</name>
    <dbReference type="NCBI Taxonomy" id="37360"/>
    <lineage>
        <taxon>Eukaryota</taxon>
        <taxon>Sar</taxon>
        <taxon>Rhizaria</taxon>
        <taxon>Endomyxa</taxon>
        <taxon>Phytomyxea</taxon>
        <taxon>Plasmodiophorida</taxon>
        <taxon>Plasmodiophoridae</taxon>
        <taxon>Plasmodiophora</taxon>
    </lineage>
</organism>
<dbReference type="InterPro" id="IPR001295">
    <property type="entry name" value="Dihydroorotate_DH_CS"/>
</dbReference>
<keyword evidence="13" id="KW-0999">Mitochondrion inner membrane</keyword>
<dbReference type="GO" id="GO:0106430">
    <property type="term" value="F:dihydroorotate dehydrogenase (quinone) activity"/>
    <property type="evidence" value="ECO:0007669"/>
    <property type="project" value="UniProtKB-EC"/>
</dbReference>
<feature type="domain" description="Dihydroorotate dehydrogenase catalytic" evidence="14">
    <location>
        <begin position="43"/>
        <end position="334"/>
    </location>
</feature>
<dbReference type="EMBL" id="OVEO01000006">
    <property type="protein sequence ID" value="SPQ96686.1"/>
    <property type="molecule type" value="Genomic_DNA"/>
</dbReference>
<accession>A0A3P3Y940</accession>
<dbReference type="NCBIfam" id="TIGR01036">
    <property type="entry name" value="pyrD_sub2"/>
    <property type="match status" value="1"/>
</dbReference>
<protein>
    <recommendedName>
        <fullName evidence="6 13">Dihydroorotate dehydrogenase (quinone), mitochondrial</fullName>
        <shortName evidence="13">DHOdehase</shortName>
        <ecNumber evidence="5 13">1.3.5.2</ecNumber>
    </recommendedName>
</protein>
<dbReference type="InterPro" id="IPR005720">
    <property type="entry name" value="Dihydroorotate_DH_cat"/>
</dbReference>
<proteinExistence type="inferred from homology"/>
<dbReference type="Gene3D" id="3.20.20.70">
    <property type="entry name" value="Aldolase class I"/>
    <property type="match status" value="1"/>
</dbReference>
<evidence type="ECO:0000256" key="7">
    <source>
        <dbReference type="ARBA" id="ARBA00022630"/>
    </source>
</evidence>
<evidence type="ECO:0000259" key="14">
    <source>
        <dbReference type="Pfam" id="PF01180"/>
    </source>
</evidence>
<comment type="subcellular location">
    <subcellularLocation>
        <location evidence="2">Membrane</location>
    </subcellularLocation>
    <subcellularLocation>
        <location evidence="13">Mitochondrion inner membrane</location>
        <topology evidence="13">Single-pass membrane protein</topology>
    </subcellularLocation>
</comment>
<comment type="catalytic activity">
    <reaction evidence="12 13">
        <text>(S)-dihydroorotate + a quinone = orotate + a quinol</text>
        <dbReference type="Rhea" id="RHEA:30187"/>
        <dbReference type="ChEBI" id="CHEBI:24646"/>
        <dbReference type="ChEBI" id="CHEBI:30839"/>
        <dbReference type="ChEBI" id="CHEBI:30864"/>
        <dbReference type="ChEBI" id="CHEBI:132124"/>
        <dbReference type="EC" id="1.3.5.2"/>
    </reaction>
</comment>
<dbReference type="PANTHER" id="PTHR48109">
    <property type="entry name" value="DIHYDROOROTATE DEHYDROGENASE (QUINONE), MITOCHONDRIAL-RELATED"/>
    <property type="match status" value="1"/>
</dbReference>
<dbReference type="PANTHER" id="PTHR48109:SF4">
    <property type="entry name" value="DIHYDROOROTATE DEHYDROGENASE (QUINONE), MITOCHONDRIAL"/>
    <property type="match status" value="1"/>
</dbReference>
<dbReference type="AlphaFoldDB" id="A0A3P3Y940"/>
<evidence type="ECO:0000313" key="15">
    <source>
        <dbReference type="EMBL" id="SPQ96686.1"/>
    </source>
</evidence>
<evidence type="ECO:0000256" key="9">
    <source>
        <dbReference type="ARBA" id="ARBA00022975"/>
    </source>
</evidence>
<dbReference type="InterPro" id="IPR012135">
    <property type="entry name" value="Dihydroorotate_DH_1_2"/>
</dbReference>
<name>A0A3P3Y940_PLABS</name>
<sequence length="352" mass="38338">MGLAATWIEPETAHRLAIRLLAQDRTVRSACLAVDHGHDDPVLSTEVWGIPFRNPVGFAAGFDKNAEAVEGVLDLGVAFVEIGSVTGDPQEGNPRPRVFRYNQDNAIVNRYGFNSDGQQAVRKRLQRLPDELPGLMGVNLGRNKFASNFDYVKGVNVLGKYADYIAINVSSPNTPGLRQLQRMKELMQLLKEIKGAHEKLPVSKRTNRRIPLLLKISPDLEEEDLRDISKVALQVGIDGIIVSNTTTSRGEASRFEAGGLSGAPLFDRSTECLRRVYKHTKGRIPLIGVGGIASGEDAYKKIRAGASLVQLYTSFAFGGPPLIPRIKRELAACLRRDGFNSVAEAVGADAPA</sequence>
<comment type="function">
    <text evidence="1">Catalyzes the conversion of dihydroorotate to orotate with quinone as electron acceptor.</text>
</comment>
<keyword evidence="7 13" id="KW-0285">Flavoprotein</keyword>
<geneLocation type="mitochondrion" evidence="15"/>
<evidence type="ECO:0000256" key="5">
    <source>
        <dbReference type="ARBA" id="ARBA00012791"/>
    </source>
</evidence>
<dbReference type="PROSITE" id="PS00912">
    <property type="entry name" value="DHODEHASE_2"/>
    <property type="match status" value="1"/>
</dbReference>
<evidence type="ECO:0000256" key="12">
    <source>
        <dbReference type="ARBA" id="ARBA00048639"/>
    </source>
</evidence>
<comment type="pathway">
    <text evidence="3 13">Pyrimidine metabolism; UMP biosynthesis via de novo pathway; orotate from (S)-dihydroorotate (quinone route): step 1/1.</text>
</comment>
<evidence type="ECO:0000256" key="6">
    <source>
        <dbReference type="ARBA" id="ARBA00017599"/>
    </source>
</evidence>
<dbReference type="GO" id="GO:0005743">
    <property type="term" value="C:mitochondrial inner membrane"/>
    <property type="evidence" value="ECO:0007669"/>
    <property type="project" value="UniProtKB-SubCell"/>
</dbReference>
<keyword evidence="13 15" id="KW-0496">Mitochondrion</keyword>
<keyword evidence="9" id="KW-0665">Pyrimidine biosynthesis</keyword>